<reference evidence="1 2" key="2">
    <citation type="journal article" date="2010" name="Stand. Genomic Sci.">
        <title>Complete genome sequence of Chitinophaga pinensis type strain (UQM 2034).</title>
        <authorList>
            <person name="Glavina Del Rio T."/>
            <person name="Abt B."/>
            <person name="Spring S."/>
            <person name="Lapidus A."/>
            <person name="Nolan M."/>
            <person name="Tice H."/>
            <person name="Copeland A."/>
            <person name="Cheng J.F."/>
            <person name="Chen F."/>
            <person name="Bruce D."/>
            <person name="Goodwin L."/>
            <person name="Pitluck S."/>
            <person name="Ivanova N."/>
            <person name="Mavromatis K."/>
            <person name="Mikhailova N."/>
            <person name="Pati A."/>
            <person name="Chen A."/>
            <person name="Palaniappan K."/>
            <person name="Land M."/>
            <person name="Hauser L."/>
            <person name="Chang Y.J."/>
            <person name="Jeffries C.D."/>
            <person name="Chain P."/>
            <person name="Saunders E."/>
            <person name="Detter J.C."/>
            <person name="Brettin T."/>
            <person name="Rohde M."/>
            <person name="Goker M."/>
            <person name="Bristow J."/>
            <person name="Eisen J.A."/>
            <person name="Markowitz V."/>
            <person name="Hugenholtz P."/>
            <person name="Kyrpides N.C."/>
            <person name="Klenk H.P."/>
            <person name="Lucas S."/>
        </authorList>
    </citation>
    <scope>NUCLEOTIDE SEQUENCE [LARGE SCALE GENOMIC DNA]</scope>
    <source>
        <strain evidence="2">ATCC 43595 / DSM 2588 / LMG 13176 / NBRC 15968 / NCIMB 11800 / UQM 2034</strain>
    </source>
</reference>
<proteinExistence type="predicted"/>
<accession>A0A979G6C0</accession>
<dbReference type="Proteomes" id="UP000002215">
    <property type="component" value="Chromosome"/>
</dbReference>
<evidence type="ECO:0000313" key="2">
    <source>
        <dbReference type="Proteomes" id="UP000002215"/>
    </source>
</evidence>
<dbReference type="KEGG" id="cpi:Cpin_4235"/>
<evidence type="ECO:0000313" key="1">
    <source>
        <dbReference type="EMBL" id="ACU61689.1"/>
    </source>
</evidence>
<sequence length="91" mass="10835">MVKVGNKKREQIFTRVRKLLNIKSYIDLHILYFDEFMEKYSHWGDGIFNQTEVRFRTQSAALSEVRKLLDISKLKNRSCKTPIFNITPVLK</sequence>
<gene>
    <name evidence="1" type="ordered locus">Cpin_4235</name>
</gene>
<organism evidence="1 2">
    <name type="scientific">Chitinophaga pinensis (strain ATCC 43595 / DSM 2588 / LMG 13176 / NBRC 15968 / NCIMB 11800 / UQM 2034)</name>
    <dbReference type="NCBI Taxonomy" id="485918"/>
    <lineage>
        <taxon>Bacteria</taxon>
        <taxon>Pseudomonadati</taxon>
        <taxon>Bacteroidota</taxon>
        <taxon>Chitinophagia</taxon>
        <taxon>Chitinophagales</taxon>
        <taxon>Chitinophagaceae</taxon>
        <taxon>Chitinophaga</taxon>
    </lineage>
</organism>
<dbReference type="AlphaFoldDB" id="A0A979G6C0"/>
<reference evidence="2" key="1">
    <citation type="submission" date="2009-08" db="EMBL/GenBank/DDBJ databases">
        <title>The complete genome of Chitinophaga pinensis DSM 2588.</title>
        <authorList>
            <consortium name="US DOE Joint Genome Institute (JGI-PGF)"/>
            <person name="Lucas S."/>
            <person name="Copeland A."/>
            <person name="Lapidus A."/>
            <person name="Glavina del Rio T."/>
            <person name="Dalin E."/>
            <person name="Tice H."/>
            <person name="Bruce D."/>
            <person name="Goodwin L."/>
            <person name="Pitluck S."/>
            <person name="Kyrpides N."/>
            <person name="Mavromatis K."/>
            <person name="Ivanova N."/>
            <person name="Mikhailova N."/>
            <person name="Sims D."/>
            <person name="Meinche L."/>
            <person name="Brettin T."/>
            <person name="Detter J.C."/>
            <person name="Han C."/>
            <person name="Larimer F."/>
            <person name="Land M."/>
            <person name="Hauser L."/>
            <person name="Markowitz V."/>
            <person name="Cheng J.-F."/>
            <person name="Hugenholtz P."/>
            <person name="Woyke T."/>
            <person name="Wu D."/>
            <person name="Spring S."/>
            <person name="Klenk H.-P."/>
            <person name="Eisen J.A."/>
        </authorList>
    </citation>
    <scope>NUCLEOTIDE SEQUENCE [LARGE SCALE GENOMIC DNA]</scope>
    <source>
        <strain evidence="2">ATCC 43595 / DSM 2588 / LMG 13176 / NBRC 15968 / NCIMB 11800 / UQM 2034</strain>
    </source>
</reference>
<name>A0A979G6C0_CHIPD</name>
<dbReference type="EMBL" id="CP001699">
    <property type="protein sequence ID" value="ACU61689.1"/>
    <property type="molecule type" value="Genomic_DNA"/>
</dbReference>
<protein>
    <submittedName>
        <fullName evidence="1">Uncharacterized protein</fullName>
    </submittedName>
</protein>